<evidence type="ECO:0000256" key="5">
    <source>
        <dbReference type="ARBA" id="ARBA00049233"/>
    </source>
</evidence>
<reference evidence="10 11" key="1">
    <citation type="submission" date="2017-05" db="EMBL/GenBank/DDBJ databases">
        <title>Genome sequence for an aflatoxigenic pathogen of Argentinian peanut, Aspergillus arachidicola.</title>
        <authorList>
            <person name="Moore G."/>
            <person name="Beltz S.B."/>
            <person name="Mack B.M."/>
        </authorList>
    </citation>
    <scope>NUCLEOTIDE SEQUENCE [LARGE SCALE GENOMIC DNA]</scope>
    <source>
        <strain evidence="10 11">CBS 117610</strain>
    </source>
</reference>
<dbReference type="Gene3D" id="3.30.360.10">
    <property type="entry name" value="Dihydrodipicolinate Reductase, domain 2"/>
    <property type="match status" value="1"/>
</dbReference>
<accession>A0A2G7G0X1</accession>
<feature type="region of interest" description="Disordered" evidence="6">
    <location>
        <begin position="70"/>
        <end position="93"/>
    </location>
</feature>
<evidence type="ECO:0000256" key="2">
    <source>
        <dbReference type="ARBA" id="ARBA00023002"/>
    </source>
</evidence>
<dbReference type="Pfam" id="PF21936">
    <property type="entry name" value="Pcf11_C"/>
    <property type="match status" value="1"/>
</dbReference>
<name>A0A2G7G0X1_9EURO</name>
<dbReference type="InterPro" id="IPR036291">
    <property type="entry name" value="NAD(P)-bd_dom_sf"/>
</dbReference>
<dbReference type="STRING" id="656916.A0A2G7G0X1"/>
<feature type="region of interest" description="Disordered" evidence="6">
    <location>
        <begin position="515"/>
        <end position="551"/>
    </location>
</feature>
<proteinExistence type="inferred from homology"/>
<comment type="caution">
    <text evidence="10">The sequence shown here is derived from an EMBL/GenBank/DDBJ whole genome shotgun (WGS) entry which is preliminary data.</text>
</comment>
<feature type="region of interest" description="Disordered" evidence="6">
    <location>
        <begin position="109"/>
        <end position="187"/>
    </location>
</feature>
<sequence>MSSGLASDEVAEDYKNSLEDLTTNDRFQISNLTVIAKENTEHAMAISRVLENHIRTVDAAGPEVARLKTGRDAQNLEGAGPRFSGHETSLPPEVTRSIESALIKARTAALQQQQARSQQEVLTRGRVGTPPGWGSNSATAQSSTRYPPSTNSTPPMLYNRNGSNHGFPSADPRSTPTPQLQQQQQQDVDLSALNRDIEALIATARSDFANNPLDPSVQQRLKALLDLQGILQRQELTQEQLKLVRNQVSALSPKPPISVSSTLPPAIPAVSTPSMAMPAVQAISQPLQQLLNPGTLAELIKTTAARQQPTPPPQASSILSQAPSSVTSQPTVTLTPENPLIAALRARGLLPPASAPPTTSATPSSGLVSVFPFIVPGQVRFTPPVPTSQVTDTSNVQINVQMSTASIKIGSQAGPKPQLDWIKSREVGDDEGLVDTETSGEAINGGDGGSAKKTPPKQWIRAPNDATLRNTPCPICQEKFESTWSEDVQDWIWQDAVKAGNRVYHASCYAEVAKDGSTPARRGTPSGRTETPESVLGKRKAEGTDSPSQNARVKLEPMDLLKDPNIRGASDVSHTVVAVASSSSKSRAEDFISDTGIHAPCAAYESYEDLVADPNVDVVYVATPHSHHFQNVMLAFEAGKHVLCEKAFTVNAAQAKILCETAKIKNLFLMEAVWTRYFPLSVQIRGLIQNGTLGEVLRVLADNSFGDDMEEKWGIKHRMVNKDLAGGALLDLGIYSLTWVFQALYHTLPRESRRAPSRISSHMSLYHLTGADEATSILLTFPTSTPSNLPHLGESQAVAMTHLRVSTNADDKPVQPSVRIQGTKGEIQVYGPAFRPERYRIVPKGEGEVKEVECSFPGDGKGMYWEADEVARCLRDGKLESDSMPWEESIIIMEVMDEVRRQGGLVYPKNIESTVYPTS</sequence>
<feature type="domain" description="Pcf11 C-terminal" evidence="8">
    <location>
        <begin position="463"/>
        <end position="511"/>
    </location>
</feature>
<dbReference type="InterPro" id="IPR054127">
    <property type="entry name" value="Pcf11_C"/>
</dbReference>
<evidence type="ECO:0000313" key="10">
    <source>
        <dbReference type="EMBL" id="PIG86499.1"/>
    </source>
</evidence>
<dbReference type="Pfam" id="PF01408">
    <property type="entry name" value="GFO_IDH_MocA"/>
    <property type="match status" value="1"/>
</dbReference>
<feature type="compositionally biased region" description="Polar residues" evidence="6">
    <location>
        <begin position="316"/>
        <end position="333"/>
    </location>
</feature>
<comment type="catalytic activity">
    <reaction evidence="5">
        <text>D-xylose + NADP(+) = D-xylono-1,5-lactone + NADPH + H(+)</text>
        <dbReference type="Rhea" id="RHEA:22000"/>
        <dbReference type="ChEBI" id="CHEBI:15378"/>
        <dbReference type="ChEBI" id="CHEBI:15867"/>
        <dbReference type="ChEBI" id="CHEBI:53455"/>
        <dbReference type="ChEBI" id="CHEBI:57783"/>
        <dbReference type="ChEBI" id="CHEBI:58349"/>
        <dbReference type="EC" id="1.1.1.179"/>
    </reaction>
</comment>
<dbReference type="GO" id="GO:0000166">
    <property type="term" value="F:nucleotide binding"/>
    <property type="evidence" value="ECO:0007669"/>
    <property type="project" value="InterPro"/>
</dbReference>
<evidence type="ECO:0000259" key="9">
    <source>
        <dbReference type="Pfam" id="PF22725"/>
    </source>
</evidence>
<evidence type="ECO:0000259" key="8">
    <source>
        <dbReference type="Pfam" id="PF21936"/>
    </source>
</evidence>
<feature type="compositionally biased region" description="Polar residues" evidence="6">
    <location>
        <begin position="134"/>
        <end position="178"/>
    </location>
</feature>
<dbReference type="InterPro" id="IPR055170">
    <property type="entry name" value="GFO_IDH_MocA-like_dom"/>
</dbReference>
<dbReference type="PANTHER" id="PTHR22604:SF115">
    <property type="entry name" value="DIHYDRODIOL DEHYDROGENASE, PUTATIVE (AFU_ORTHOLOGUE AFUA_1G07520)-RELATED"/>
    <property type="match status" value="1"/>
</dbReference>
<dbReference type="SUPFAM" id="SSF55347">
    <property type="entry name" value="Glyceraldehyde-3-phosphate dehydrogenase-like, C-terminal domain"/>
    <property type="match status" value="1"/>
</dbReference>
<dbReference type="PANTHER" id="PTHR22604">
    <property type="entry name" value="OXIDOREDUCTASES"/>
    <property type="match status" value="1"/>
</dbReference>
<dbReference type="EC" id="1.1.1.179" evidence="3"/>
<gene>
    <name evidence="10" type="ORF">AARAC_008196</name>
</gene>
<keyword evidence="11" id="KW-1185">Reference proteome</keyword>
<evidence type="ECO:0000256" key="4">
    <source>
        <dbReference type="ARBA" id="ARBA00042988"/>
    </source>
</evidence>
<dbReference type="InterPro" id="IPR000683">
    <property type="entry name" value="Gfo/Idh/MocA-like_OxRdtase_N"/>
</dbReference>
<dbReference type="Gene3D" id="3.40.50.720">
    <property type="entry name" value="NAD(P)-binding Rossmann-like Domain"/>
    <property type="match status" value="1"/>
</dbReference>
<feature type="domain" description="GFO/IDH/MocA-like oxidoreductase" evidence="9">
    <location>
        <begin position="683"/>
        <end position="827"/>
    </location>
</feature>
<dbReference type="GO" id="GO:0047837">
    <property type="term" value="F:D-xylose 1-dehydrogenase (NADP+) activity"/>
    <property type="evidence" value="ECO:0007669"/>
    <property type="project" value="UniProtKB-EC"/>
</dbReference>
<evidence type="ECO:0000256" key="6">
    <source>
        <dbReference type="SAM" id="MobiDB-lite"/>
    </source>
</evidence>
<evidence type="ECO:0000313" key="11">
    <source>
        <dbReference type="Proteomes" id="UP000231358"/>
    </source>
</evidence>
<dbReference type="Proteomes" id="UP000231358">
    <property type="component" value="Unassembled WGS sequence"/>
</dbReference>
<dbReference type="InterPro" id="IPR050984">
    <property type="entry name" value="Gfo/Idh/MocA_domain"/>
</dbReference>
<dbReference type="AlphaFoldDB" id="A0A2G7G0X1"/>
<feature type="region of interest" description="Disordered" evidence="6">
    <location>
        <begin position="435"/>
        <end position="458"/>
    </location>
</feature>
<evidence type="ECO:0000256" key="3">
    <source>
        <dbReference type="ARBA" id="ARBA00038984"/>
    </source>
</evidence>
<keyword evidence="2" id="KW-0560">Oxidoreductase</keyword>
<feature type="non-terminal residue" evidence="10">
    <location>
        <position position="919"/>
    </location>
</feature>
<dbReference type="Gene3D" id="1.25.40.90">
    <property type="match status" value="1"/>
</dbReference>
<dbReference type="SUPFAM" id="SSF48464">
    <property type="entry name" value="ENTH/VHS domain"/>
    <property type="match status" value="1"/>
</dbReference>
<dbReference type="EMBL" id="NEXV01000248">
    <property type="protein sequence ID" value="PIG86499.1"/>
    <property type="molecule type" value="Genomic_DNA"/>
</dbReference>
<feature type="compositionally biased region" description="Low complexity" evidence="6">
    <location>
        <begin position="109"/>
        <end position="119"/>
    </location>
</feature>
<organism evidence="10 11">
    <name type="scientific">Aspergillus arachidicola</name>
    <dbReference type="NCBI Taxonomy" id="656916"/>
    <lineage>
        <taxon>Eukaryota</taxon>
        <taxon>Fungi</taxon>
        <taxon>Dikarya</taxon>
        <taxon>Ascomycota</taxon>
        <taxon>Pezizomycotina</taxon>
        <taxon>Eurotiomycetes</taxon>
        <taxon>Eurotiomycetidae</taxon>
        <taxon>Eurotiales</taxon>
        <taxon>Aspergillaceae</taxon>
        <taxon>Aspergillus</taxon>
        <taxon>Aspergillus subgen. Circumdati</taxon>
    </lineage>
</organism>
<dbReference type="SUPFAM" id="SSF51735">
    <property type="entry name" value="NAD(P)-binding Rossmann-fold domains"/>
    <property type="match status" value="1"/>
</dbReference>
<feature type="domain" description="Gfo/Idh/MocA-like oxidoreductase N-terminal" evidence="7">
    <location>
        <begin position="575"/>
        <end position="670"/>
    </location>
</feature>
<feature type="region of interest" description="Disordered" evidence="6">
    <location>
        <begin position="305"/>
        <end position="333"/>
    </location>
</feature>
<dbReference type="InterPro" id="IPR008942">
    <property type="entry name" value="ENTH_VHS"/>
</dbReference>
<evidence type="ECO:0000259" key="7">
    <source>
        <dbReference type="Pfam" id="PF01408"/>
    </source>
</evidence>
<dbReference type="Pfam" id="PF22725">
    <property type="entry name" value="GFO_IDH_MocA_C3"/>
    <property type="match status" value="1"/>
</dbReference>
<evidence type="ECO:0000256" key="1">
    <source>
        <dbReference type="ARBA" id="ARBA00010928"/>
    </source>
</evidence>
<comment type="similarity">
    <text evidence="1">Belongs to the Gfo/Idh/MocA family.</text>
</comment>
<protein>
    <recommendedName>
        <fullName evidence="3">D-xylose 1-dehydrogenase (NADP(+), D-xylono-1,5-lactone-forming)</fullName>
        <ecNumber evidence="3">1.1.1.179</ecNumber>
    </recommendedName>
    <alternativeName>
        <fullName evidence="4">D-xylose-NADP dehydrogenase</fullName>
    </alternativeName>
</protein>